<comment type="caution">
    <text evidence="1">The sequence shown here is derived from an EMBL/GenBank/DDBJ whole genome shotgun (WGS) entry which is preliminary data.</text>
</comment>
<dbReference type="EMBL" id="CM044708">
    <property type="protein sequence ID" value="KAI5651170.1"/>
    <property type="molecule type" value="Genomic_DNA"/>
</dbReference>
<dbReference type="Proteomes" id="UP001060085">
    <property type="component" value="Linkage Group LG08"/>
</dbReference>
<organism evidence="1 2">
    <name type="scientific">Catharanthus roseus</name>
    <name type="common">Madagascar periwinkle</name>
    <name type="synonym">Vinca rosea</name>
    <dbReference type="NCBI Taxonomy" id="4058"/>
    <lineage>
        <taxon>Eukaryota</taxon>
        <taxon>Viridiplantae</taxon>
        <taxon>Streptophyta</taxon>
        <taxon>Embryophyta</taxon>
        <taxon>Tracheophyta</taxon>
        <taxon>Spermatophyta</taxon>
        <taxon>Magnoliopsida</taxon>
        <taxon>eudicotyledons</taxon>
        <taxon>Gunneridae</taxon>
        <taxon>Pentapetalae</taxon>
        <taxon>asterids</taxon>
        <taxon>lamiids</taxon>
        <taxon>Gentianales</taxon>
        <taxon>Apocynaceae</taxon>
        <taxon>Rauvolfioideae</taxon>
        <taxon>Vinceae</taxon>
        <taxon>Catharanthinae</taxon>
        <taxon>Catharanthus</taxon>
    </lineage>
</organism>
<sequence>MGKKSGGGGGKTEETESKSTKEGQNLLGSPTFEELENGRFRCVETGHELPAHTKDSYAQSKHCRLGLIDAALAQNKPPLNMFNQDPVSRSKLICKLTGVTINKSEEHIWKHINGKRFLNMLERKETEQKMPNGKVGKEDDLKPEKKKKVKPDGSKKKKKQRGKTVSEVISEVRDASEESDLDEEEGDFWMPPKGERWDHDDGGDRWGSDSESGPENDDADGEDAGSEEGKVEAGELSKRTKRMSLEIGPSSYASRKKKKKTNAS</sequence>
<evidence type="ECO:0000313" key="1">
    <source>
        <dbReference type="EMBL" id="KAI5651170.1"/>
    </source>
</evidence>
<gene>
    <name evidence="1" type="ORF">M9H77_37175</name>
</gene>
<protein>
    <submittedName>
        <fullName evidence="1">Uncharacterized protein</fullName>
    </submittedName>
</protein>
<accession>A0ACB9ZUB1</accession>
<name>A0ACB9ZUB1_CATRO</name>
<proteinExistence type="predicted"/>
<keyword evidence="2" id="KW-1185">Reference proteome</keyword>
<evidence type="ECO:0000313" key="2">
    <source>
        <dbReference type="Proteomes" id="UP001060085"/>
    </source>
</evidence>
<reference evidence="2" key="1">
    <citation type="journal article" date="2023" name="Nat. Plants">
        <title>Single-cell RNA sequencing provides a high-resolution roadmap for understanding the multicellular compartmentation of specialized metabolism.</title>
        <authorList>
            <person name="Sun S."/>
            <person name="Shen X."/>
            <person name="Li Y."/>
            <person name="Li Y."/>
            <person name="Wang S."/>
            <person name="Li R."/>
            <person name="Zhang H."/>
            <person name="Shen G."/>
            <person name="Guo B."/>
            <person name="Wei J."/>
            <person name="Xu J."/>
            <person name="St-Pierre B."/>
            <person name="Chen S."/>
            <person name="Sun C."/>
        </authorList>
    </citation>
    <scope>NUCLEOTIDE SEQUENCE [LARGE SCALE GENOMIC DNA]</scope>
</reference>